<evidence type="ECO:0000313" key="4">
    <source>
        <dbReference type="Proteomes" id="UP000016567"/>
    </source>
</evidence>
<dbReference type="SMART" id="SM00195">
    <property type="entry name" value="DSPc"/>
    <property type="match status" value="1"/>
</dbReference>
<gene>
    <name evidence="3" type="ORF">VAZ01S_133_00010</name>
</gene>
<reference evidence="3 4" key="1">
    <citation type="submission" date="2013-09" db="EMBL/GenBank/DDBJ databases">
        <title>Whole genome shotgun sequence of Vibrio azureus NBRC 104587.</title>
        <authorList>
            <person name="Isaki S."/>
            <person name="Hosoyama A."/>
            <person name="Numata M."/>
            <person name="Hashimoto M."/>
            <person name="Hosoyama Y."/>
            <person name="Tsuchikane K."/>
            <person name="Noguchi M."/>
            <person name="Hirakata S."/>
            <person name="Ichikawa N."/>
            <person name="Ohji S."/>
            <person name="Yamazoe A."/>
            <person name="Fujita N."/>
        </authorList>
    </citation>
    <scope>NUCLEOTIDE SEQUENCE [LARGE SCALE GENOMIC DNA]</scope>
    <source>
        <strain evidence="3 4">NBRC 104587</strain>
    </source>
</reference>
<dbReference type="Proteomes" id="UP000016567">
    <property type="component" value="Unassembled WGS sequence"/>
</dbReference>
<feature type="domain" description="Tyrosine specific protein phosphatases" evidence="2">
    <location>
        <begin position="349"/>
        <end position="425"/>
    </location>
</feature>
<keyword evidence="4" id="KW-1185">Reference proteome</keyword>
<keyword evidence="1" id="KW-0812">Transmembrane</keyword>
<dbReference type="InterPro" id="IPR029021">
    <property type="entry name" value="Prot-tyrosine_phosphatase-like"/>
</dbReference>
<dbReference type="InterPro" id="IPR000387">
    <property type="entry name" value="Tyr_Pase_dom"/>
</dbReference>
<accession>U3AE03</accession>
<name>U3AE03_9VIBR</name>
<dbReference type="SUPFAM" id="SSF52799">
    <property type="entry name" value="(Phosphotyrosine protein) phosphatases II"/>
    <property type="match status" value="1"/>
</dbReference>
<dbReference type="PANTHER" id="PTHR47216">
    <property type="match status" value="1"/>
</dbReference>
<dbReference type="SUPFAM" id="SSF48317">
    <property type="entry name" value="Acid phosphatase/Vanadium-dependent haloperoxidase"/>
    <property type="match status" value="1"/>
</dbReference>
<feature type="transmembrane region" description="Helical" evidence="1">
    <location>
        <begin position="61"/>
        <end position="80"/>
    </location>
</feature>
<dbReference type="RefSeq" id="WP_021711883.1">
    <property type="nucleotide sequence ID" value="NZ_BAOB01000335.1"/>
</dbReference>
<dbReference type="InterPro" id="IPR036938">
    <property type="entry name" value="PAP2/HPO_sf"/>
</dbReference>
<feature type="transmembrane region" description="Helical" evidence="1">
    <location>
        <begin position="184"/>
        <end position="201"/>
    </location>
</feature>
<dbReference type="Gene3D" id="3.90.190.10">
    <property type="entry name" value="Protein tyrosine phosphatase superfamily"/>
    <property type="match status" value="1"/>
</dbReference>
<evidence type="ECO:0000259" key="2">
    <source>
        <dbReference type="PROSITE" id="PS50056"/>
    </source>
</evidence>
<dbReference type="OrthoDB" id="256494at2"/>
<dbReference type="STRING" id="1219077.VAZ01S_133_00010"/>
<feature type="transmembrane region" description="Helical" evidence="1">
    <location>
        <begin position="133"/>
        <end position="152"/>
    </location>
</feature>
<dbReference type="InterPro" id="IPR020422">
    <property type="entry name" value="TYR_PHOSPHATASE_DUAL_dom"/>
</dbReference>
<dbReference type="Pfam" id="PF00782">
    <property type="entry name" value="DSPc"/>
    <property type="match status" value="1"/>
</dbReference>
<dbReference type="PANTHER" id="PTHR47216:SF4">
    <property type="entry name" value="OS01G0859400 PROTEIN"/>
    <property type="match status" value="1"/>
</dbReference>
<evidence type="ECO:0000256" key="1">
    <source>
        <dbReference type="SAM" id="Phobius"/>
    </source>
</evidence>
<comment type="caution">
    <text evidence="3">The sequence shown here is derived from an EMBL/GenBank/DDBJ whole genome shotgun (WGS) entry which is preliminary data.</text>
</comment>
<feature type="transmembrane region" description="Helical" evidence="1">
    <location>
        <begin position="159"/>
        <end position="178"/>
    </location>
</feature>
<feature type="transmembrane region" description="Helical" evidence="1">
    <location>
        <begin position="277"/>
        <end position="294"/>
    </location>
</feature>
<feature type="transmembrane region" description="Helical" evidence="1">
    <location>
        <begin position="89"/>
        <end position="113"/>
    </location>
</feature>
<organism evidence="3 4">
    <name type="scientific">Vibrio azureus NBRC 104587</name>
    <dbReference type="NCBI Taxonomy" id="1219077"/>
    <lineage>
        <taxon>Bacteria</taxon>
        <taxon>Pseudomonadati</taxon>
        <taxon>Pseudomonadota</taxon>
        <taxon>Gammaproteobacteria</taxon>
        <taxon>Vibrionales</taxon>
        <taxon>Vibrionaceae</taxon>
        <taxon>Vibrio</taxon>
    </lineage>
</organism>
<dbReference type="PROSITE" id="PS50056">
    <property type="entry name" value="TYR_PHOSPHATASE_2"/>
    <property type="match status" value="1"/>
</dbReference>
<proteinExistence type="predicted"/>
<feature type="transmembrane region" description="Helical" evidence="1">
    <location>
        <begin position="221"/>
        <end position="237"/>
    </location>
</feature>
<sequence>MSVFDPAMQAQSTLKERVIWMIYLGAVFFLLYGSANEFANITSPHLSVFFEWERSIEFKPVFIIPYMSSDIVFIFAFLLAQTRVELRELALQTLFIVLLSVSLFIIFPLQFSFEKPEVKRFIFLFNLLENDQPFNQLPSLHVSFAVVFWFSMKKHILNPIVKLALLGWLILIIASTLFVYQHHFLDIPTGLLVGLLAVHIIKEDKNDKLINQFMTPRHLKVGIYFLLLSTLIMFLSFTVSPVFIYFFLCTFGVSLIYAFGANHLLVANDVKVGIIQWLLFTPYFLGCKLSWIFYKRSLPLLAKVDEGLYLGRHPSAHEYTYIETLGIKHVINLATELQLNKTLLNQHRLNFLDQTIQSSASLHQAVLLIEKYRTEGVYVHCALGLSRSVLVIWAWLLFKGRTNHEAVEQLTKIRPRYVQSKYMQINIEMYQAFLETQQTRNAAII</sequence>
<protein>
    <recommendedName>
        <fullName evidence="2">Tyrosine specific protein phosphatases domain-containing protein</fullName>
    </recommendedName>
</protein>
<feature type="transmembrane region" description="Helical" evidence="1">
    <location>
        <begin position="243"/>
        <end position="265"/>
    </location>
</feature>
<dbReference type="InterPro" id="IPR000326">
    <property type="entry name" value="PAP2/HPO"/>
</dbReference>
<feature type="transmembrane region" description="Helical" evidence="1">
    <location>
        <begin position="20"/>
        <end position="41"/>
    </location>
</feature>
<dbReference type="eggNOG" id="COG0671">
    <property type="taxonomic scope" value="Bacteria"/>
</dbReference>
<evidence type="ECO:0000313" key="3">
    <source>
        <dbReference type="EMBL" id="GAD78151.1"/>
    </source>
</evidence>
<dbReference type="InterPro" id="IPR000340">
    <property type="entry name" value="Dual-sp_phosphatase_cat-dom"/>
</dbReference>
<keyword evidence="1" id="KW-1133">Transmembrane helix</keyword>
<dbReference type="EMBL" id="BATL01000133">
    <property type="protein sequence ID" value="GAD78151.1"/>
    <property type="molecule type" value="Genomic_DNA"/>
</dbReference>
<dbReference type="Pfam" id="PF01569">
    <property type="entry name" value="PAP2"/>
    <property type="match status" value="1"/>
</dbReference>
<dbReference type="eggNOG" id="COG2453">
    <property type="taxonomic scope" value="Bacteria"/>
</dbReference>
<dbReference type="AlphaFoldDB" id="U3AE03"/>
<keyword evidence="1" id="KW-0472">Membrane</keyword>